<dbReference type="Proteomes" id="UP001199916">
    <property type="component" value="Unassembled WGS sequence"/>
</dbReference>
<feature type="chain" id="PRO_5045483384" evidence="1">
    <location>
        <begin position="22"/>
        <end position="61"/>
    </location>
</feature>
<proteinExistence type="predicted"/>
<evidence type="ECO:0000256" key="1">
    <source>
        <dbReference type="SAM" id="SignalP"/>
    </source>
</evidence>
<organism evidence="2 3">
    <name type="scientific">Paenibacillus profundus</name>
    <dbReference type="NCBI Taxonomy" id="1173085"/>
    <lineage>
        <taxon>Bacteria</taxon>
        <taxon>Bacillati</taxon>
        <taxon>Bacillota</taxon>
        <taxon>Bacilli</taxon>
        <taxon>Bacillales</taxon>
        <taxon>Paenibacillaceae</taxon>
        <taxon>Paenibacillus</taxon>
    </lineage>
</organism>
<reference evidence="2 3" key="1">
    <citation type="submission" date="2021-11" db="EMBL/GenBank/DDBJ databases">
        <title>Draft genome sequence of Paenibacillus profundus YoMME, a new Gram-positive bacteria with exoelectrogenic properties.</title>
        <authorList>
            <person name="Hubenova Y."/>
            <person name="Hubenova E."/>
            <person name="Manasiev Y."/>
            <person name="Peykov S."/>
            <person name="Mitov M."/>
        </authorList>
    </citation>
    <scope>NUCLEOTIDE SEQUENCE [LARGE SCALE GENOMIC DNA]</scope>
    <source>
        <strain evidence="2 3">YoMME</strain>
    </source>
</reference>
<feature type="signal peptide" evidence="1">
    <location>
        <begin position="1"/>
        <end position="21"/>
    </location>
</feature>
<dbReference type="RefSeq" id="WP_233698518.1">
    <property type="nucleotide sequence ID" value="NZ_JAJNBZ010000026.1"/>
</dbReference>
<gene>
    <name evidence="2" type="ORF">LQV63_23760</name>
</gene>
<protein>
    <submittedName>
        <fullName evidence="2">Uncharacterized protein</fullName>
    </submittedName>
</protein>
<evidence type="ECO:0000313" key="3">
    <source>
        <dbReference type="Proteomes" id="UP001199916"/>
    </source>
</evidence>
<sequence>MIASLLSVSMAFAAFTPMAFAASEPEPAQEELNQGHTIEIGKDEFSTKVLNAIPTMNNYRN</sequence>
<dbReference type="EMBL" id="JAJNBZ010000026">
    <property type="protein sequence ID" value="MCE5172299.1"/>
    <property type="molecule type" value="Genomic_DNA"/>
</dbReference>
<accession>A0ABS8YRQ3</accession>
<keyword evidence="3" id="KW-1185">Reference proteome</keyword>
<comment type="caution">
    <text evidence="2">The sequence shown here is derived from an EMBL/GenBank/DDBJ whole genome shotgun (WGS) entry which is preliminary data.</text>
</comment>
<name>A0ABS8YRQ3_9BACL</name>
<evidence type="ECO:0000313" key="2">
    <source>
        <dbReference type="EMBL" id="MCE5172299.1"/>
    </source>
</evidence>
<keyword evidence="1" id="KW-0732">Signal</keyword>